<keyword evidence="2" id="KW-1185">Reference proteome</keyword>
<dbReference type="EMBL" id="CP064030">
    <property type="protein sequence ID" value="QRN55310.1"/>
    <property type="molecule type" value="Genomic_DNA"/>
</dbReference>
<name>A0ABX7H1L8_9GAMM</name>
<proteinExistence type="predicted"/>
<organism evidence="1 2">
    <name type="scientific">Dyella caseinilytica</name>
    <dbReference type="NCBI Taxonomy" id="1849581"/>
    <lineage>
        <taxon>Bacteria</taxon>
        <taxon>Pseudomonadati</taxon>
        <taxon>Pseudomonadota</taxon>
        <taxon>Gammaproteobacteria</taxon>
        <taxon>Lysobacterales</taxon>
        <taxon>Rhodanobacteraceae</taxon>
        <taxon>Dyella</taxon>
    </lineage>
</organism>
<reference evidence="1 2" key="1">
    <citation type="submission" date="2020-10" db="EMBL/GenBank/DDBJ databases">
        <title>Phylogeny of dyella-like bacteria.</title>
        <authorList>
            <person name="Fu J."/>
        </authorList>
    </citation>
    <scope>NUCLEOTIDE SEQUENCE [LARGE SCALE GENOMIC DNA]</scope>
    <source>
        <strain evidence="1 2">DHOB09</strain>
    </source>
</reference>
<accession>A0ABX7H1L8</accession>
<sequence>MINGVLPFVGTLVGAGVAFMSDRAKEEKRIEDNQVAAINRACMGLFAQLEELARLNLEIAKHDGPAIMIRAMAIPENLGYRVTTDDLAFLVDHRYVEILAKLQLEQRRLDSAFFSIHDRNKIVVESIEPKLAAAGFGGKLVTLDMVKDCLGGFDYGRIVQSTNNVLENVPSTVESCPIIIDELNKIGKAIFPHRIIVKFGGFITLADEPQADAGNARQRDHQE</sequence>
<evidence type="ECO:0000313" key="1">
    <source>
        <dbReference type="EMBL" id="QRN55310.1"/>
    </source>
</evidence>
<gene>
    <name evidence="1" type="ORF">ISN74_08285</name>
</gene>
<dbReference type="RefSeq" id="WP_188798878.1">
    <property type="nucleotide sequence ID" value="NZ_BMIZ01000001.1"/>
</dbReference>
<protein>
    <submittedName>
        <fullName evidence="1">Uncharacterized protein</fullName>
    </submittedName>
</protein>
<dbReference type="Proteomes" id="UP000663181">
    <property type="component" value="Chromosome"/>
</dbReference>
<evidence type="ECO:0000313" key="2">
    <source>
        <dbReference type="Proteomes" id="UP000663181"/>
    </source>
</evidence>